<dbReference type="Proteomes" id="UP000011864">
    <property type="component" value="Chromosome"/>
</dbReference>
<proteinExistence type="predicted"/>
<reference evidence="1 2" key="1">
    <citation type="journal article" date="2013" name="Genome Announc.">
        <title>Complete Genome Sequence of Glaciecola psychrophila Strain 170T.</title>
        <authorList>
            <person name="Yin J."/>
            <person name="Chen J."/>
            <person name="Liu G."/>
            <person name="Yu Y."/>
            <person name="Song L."/>
            <person name="Wang X."/>
            <person name="Qu X."/>
        </authorList>
    </citation>
    <scope>NUCLEOTIDE SEQUENCE [LARGE SCALE GENOMIC DNA]</scope>
    <source>
        <strain evidence="1 2">170</strain>
    </source>
</reference>
<organism evidence="1 2">
    <name type="scientific">Paraglaciecola psychrophila 170</name>
    <dbReference type="NCBI Taxonomy" id="1129794"/>
    <lineage>
        <taxon>Bacteria</taxon>
        <taxon>Pseudomonadati</taxon>
        <taxon>Pseudomonadota</taxon>
        <taxon>Gammaproteobacteria</taxon>
        <taxon>Alteromonadales</taxon>
        <taxon>Alteromonadaceae</taxon>
        <taxon>Paraglaciecola</taxon>
    </lineage>
</organism>
<dbReference type="STRING" id="1129794.C427_1212"/>
<dbReference type="RefSeq" id="WP_007636959.1">
    <property type="nucleotide sequence ID" value="NC_020514.1"/>
</dbReference>
<dbReference type="InterPro" id="IPR045508">
    <property type="entry name" value="DUF6482"/>
</dbReference>
<sequence>MKLYIESIEGGTYLASIGEGEGKAEDKQNIVRDRNNIPMTFDCLNEIKVHLNHKRFDEVWLRQTTPYDEMCGLDDKQEKLELLIDWNQK</sequence>
<accession>K7A3V2</accession>
<gene>
    <name evidence="1" type="ORF">C427_1212</name>
</gene>
<dbReference type="Pfam" id="PF20090">
    <property type="entry name" value="DUF6482"/>
    <property type="match status" value="1"/>
</dbReference>
<protein>
    <submittedName>
        <fullName evidence="1">Na(+)-translocating NADH-quinone reductase subunit B</fullName>
    </submittedName>
</protein>
<dbReference type="eggNOG" id="ENOG5033KVI">
    <property type="taxonomic scope" value="Bacteria"/>
</dbReference>
<keyword evidence="2" id="KW-1185">Reference proteome</keyword>
<dbReference type="PATRIC" id="fig|1129794.4.peg.1203"/>
<dbReference type="AlphaFoldDB" id="K7A3V2"/>
<dbReference type="HOGENOM" id="CLU_174124_0_0_6"/>
<dbReference type="EMBL" id="CP003837">
    <property type="protein sequence ID" value="AGH43321.1"/>
    <property type="molecule type" value="Genomic_DNA"/>
</dbReference>
<dbReference type="OrthoDB" id="5600613at2"/>
<name>K7A3V2_9ALTE</name>
<dbReference type="KEGG" id="gps:C427_1212"/>
<evidence type="ECO:0000313" key="2">
    <source>
        <dbReference type="Proteomes" id="UP000011864"/>
    </source>
</evidence>
<evidence type="ECO:0000313" key="1">
    <source>
        <dbReference type="EMBL" id="AGH43321.1"/>
    </source>
</evidence>